<comment type="caution">
    <text evidence="3">The sequence shown here is derived from an EMBL/GenBank/DDBJ whole genome shotgun (WGS) entry which is preliminary data.</text>
</comment>
<protein>
    <submittedName>
        <fullName evidence="3">Uncharacterized protein</fullName>
    </submittedName>
</protein>
<dbReference type="EMBL" id="BMZC01000015">
    <property type="protein sequence ID" value="GGZ79138.1"/>
    <property type="molecule type" value="Genomic_DNA"/>
</dbReference>
<dbReference type="Pfam" id="PF01321">
    <property type="entry name" value="Creatinase_N"/>
    <property type="match status" value="1"/>
</dbReference>
<dbReference type="Gene3D" id="3.40.350.10">
    <property type="entry name" value="Creatinase/prolidase N-terminal domain"/>
    <property type="match status" value="1"/>
</dbReference>
<proteinExistence type="predicted"/>
<organism evidence="3 4">
    <name type="scientific">Paraglaciecola chathamensis</name>
    <dbReference type="NCBI Taxonomy" id="368405"/>
    <lineage>
        <taxon>Bacteria</taxon>
        <taxon>Pseudomonadati</taxon>
        <taxon>Pseudomonadota</taxon>
        <taxon>Gammaproteobacteria</taxon>
        <taxon>Alteromonadales</taxon>
        <taxon>Alteromonadaceae</taxon>
        <taxon>Paraglaciecola</taxon>
    </lineage>
</organism>
<evidence type="ECO:0000259" key="1">
    <source>
        <dbReference type="Pfam" id="PF00557"/>
    </source>
</evidence>
<dbReference type="SUPFAM" id="SSF55920">
    <property type="entry name" value="Creatinase/aminopeptidase"/>
    <property type="match status" value="1"/>
</dbReference>
<dbReference type="InterPro" id="IPR050659">
    <property type="entry name" value="Peptidase_M24B"/>
</dbReference>
<dbReference type="Gene3D" id="3.90.230.10">
    <property type="entry name" value="Creatinase/methionine aminopeptidase superfamily"/>
    <property type="match status" value="1"/>
</dbReference>
<dbReference type="InterPro" id="IPR029149">
    <property type="entry name" value="Creatin/AminoP/Spt16_N"/>
</dbReference>
<feature type="domain" description="Creatinase N-terminal" evidence="2">
    <location>
        <begin position="32"/>
        <end position="182"/>
    </location>
</feature>
<sequence>MAASFSSSAASKPKGSSAHDELTFSKAEFERRYSAIRKEMRRQGIDCLLVTGTRGWAEGELGHLRYIGAEIYWEQSFCILPLNGQPIIPKKSPKLGAMAPAFPTDKAQVDFEFVPCGVKDDTRNAAAYAPTVAQILKKLGLSKGKIGLVSPRLIPAEMLLEIQNVLPQAEYVDAEHLILNLRYAKSQEEIAFIQRSAQIADAGILGLIEAAQIGATNQDLYFAMEEATVKAGMPNGGMHLVSSGPWKGRRVEFLFEPNNPRKLQQGDVLIPEVTSNYKGYFTQLTKPIVMGEPDPKFFEDLAMCDKVYSHILSEFKPGQRVADIDKECARYTEQLTNGKYTTAFGFQAGEQETTFWHDNILLQDNMLGYNQPFFLPKKGGAPFHVYGNAVMTTNGSPMQLHQTKMKPTFI</sequence>
<feature type="domain" description="Peptidase M24" evidence="1">
    <location>
        <begin position="193"/>
        <end position="372"/>
    </location>
</feature>
<gene>
    <name evidence="3" type="ORF">GCM10011274_41530</name>
</gene>
<reference evidence="3" key="2">
    <citation type="submission" date="2020-09" db="EMBL/GenBank/DDBJ databases">
        <authorList>
            <person name="Sun Q."/>
            <person name="Kim S."/>
        </authorList>
    </citation>
    <scope>NUCLEOTIDE SEQUENCE</scope>
    <source>
        <strain evidence="3">KCTC 32337</strain>
    </source>
</reference>
<dbReference type="Pfam" id="PF00557">
    <property type="entry name" value="Peptidase_M24"/>
    <property type="match status" value="1"/>
</dbReference>
<dbReference type="InterPro" id="IPR036005">
    <property type="entry name" value="Creatinase/aminopeptidase-like"/>
</dbReference>
<accession>A0A8H9IFE5</accession>
<evidence type="ECO:0000313" key="3">
    <source>
        <dbReference type="EMBL" id="GGZ79138.1"/>
    </source>
</evidence>
<evidence type="ECO:0000259" key="2">
    <source>
        <dbReference type="Pfam" id="PF01321"/>
    </source>
</evidence>
<dbReference type="Proteomes" id="UP000622604">
    <property type="component" value="Unassembled WGS sequence"/>
</dbReference>
<dbReference type="InterPro" id="IPR000994">
    <property type="entry name" value="Pept_M24"/>
</dbReference>
<dbReference type="PANTHER" id="PTHR46112">
    <property type="entry name" value="AMINOPEPTIDASE"/>
    <property type="match status" value="1"/>
</dbReference>
<dbReference type="InterPro" id="IPR000587">
    <property type="entry name" value="Creatinase_N"/>
</dbReference>
<evidence type="ECO:0000313" key="4">
    <source>
        <dbReference type="Proteomes" id="UP000622604"/>
    </source>
</evidence>
<reference evidence="3" key="1">
    <citation type="journal article" date="2014" name="Int. J. Syst. Evol. Microbiol.">
        <title>Complete genome sequence of Corynebacterium casei LMG S-19264T (=DSM 44701T), isolated from a smear-ripened cheese.</title>
        <authorList>
            <consortium name="US DOE Joint Genome Institute (JGI-PGF)"/>
            <person name="Walter F."/>
            <person name="Albersmeier A."/>
            <person name="Kalinowski J."/>
            <person name="Ruckert C."/>
        </authorList>
    </citation>
    <scope>NUCLEOTIDE SEQUENCE</scope>
    <source>
        <strain evidence="3">KCTC 32337</strain>
    </source>
</reference>
<dbReference type="CDD" id="cd01066">
    <property type="entry name" value="APP_MetAP"/>
    <property type="match status" value="1"/>
</dbReference>
<name>A0A8H9IFE5_9ALTE</name>
<dbReference type="PANTHER" id="PTHR46112:SF2">
    <property type="entry name" value="XAA-PRO AMINOPEPTIDASE P-RELATED"/>
    <property type="match status" value="1"/>
</dbReference>
<dbReference type="AlphaFoldDB" id="A0A8H9IFE5"/>
<dbReference type="SUPFAM" id="SSF53092">
    <property type="entry name" value="Creatinase/prolidase N-terminal domain"/>
    <property type="match status" value="1"/>
</dbReference>